<organism evidence="1 2">
    <name type="scientific">Diphasiastrum complanatum</name>
    <name type="common">Issler's clubmoss</name>
    <name type="synonym">Lycopodium complanatum</name>
    <dbReference type="NCBI Taxonomy" id="34168"/>
    <lineage>
        <taxon>Eukaryota</taxon>
        <taxon>Viridiplantae</taxon>
        <taxon>Streptophyta</taxon>
        <taxon>Embryophyta</taxon>
        <taxon>Tracheophyta</taxon>
        <taxon>Lycopodiopsida</taxon>
        <taxon>Lycopodiales</taxon>
        <taxon>Lycopodiaceae</taxon>
        <taxon>Lycopodioideae</taxon>
        <taxon>Diphasiastrum</taxon>
    </lineage>
</organism>
<reference evidence="2" key="1">
    <citation type="journal article" date="2024" name="Proc. Natl. Acad. Sci. U.S.A.">
        <title>Extraordinary preservation of gene collinearity over three hundred million years revealed in homosporous lycophytes.</title>
        <authorList>
            <person name="Li C."/>
            <person name="Wickell D."/>
            <person name="Kuo L.Y."/>
            <person name="Chen X."/>
            <person name="Nie B."/>
            <person name="Liao X."/>
            <person name="Peng D."/>
            <person name="Ji J."/>
            <person name="Jenkins J."/>
            <person name="Williams M."/>
            <person name="Shu S."/>
            <person name="Plott C."/>
            <person name="Barry K."/>
            <person name="Rajasekar S."/>
            <person name="Grimwood J."/>
            <person name="Han X."/>
            <person name="Sun S."/>
            <person name="Hou Z."/>
            <person name="He W."/>
            <person name="Dai G."/>
            <person name="Sun C."/>
            <person name="Schmutz J."/>
            <person name="Leebens-Mack J.H."/>
            <person name="Li F.W."/>
            <person name="Wang L."/>
        </authorList>
    </citation>
    <scope>NUCLEOTIDE SEQUENCE [LARGE SCALE GENOMIC DNA]</scope>
    <source>
        <strain evidence="2">cv. PW_Plant_1</strain>
    </source>
</reference>
<comment type="caution">
    <text evidence="1">The sequence shown here is derived from an EMBL/GenBank/DDBJ whole genome shotgun (WGS) entry which is preliminary data.</text>
</comment>
<name>A0ACC2C6V0_DIPCM</name>
<evidence type="ECO:0000313" key="1">
    <source>
        <dbReference type="EMBL" id="KAJ7537715.1"/>
    </source>
</evidence>
<dbReference type="Proteomes" id="UP001162992">
    <property type="component" value="Chromosome 11"/>
</dbReference>
<dbReference type="EMBL" id="CM055102">
    <property type="protein sequence ID" value="KAJ7537715.1"/>
    <property type="molecule type" value="Genomic_DNA"/>
</dbReference>
<keyword evidence="2" id="KW-1185">Reference proteome</keyword>
<protein>
    <submittedName>
        <fullName evidence="1">Uncharacterized protein</fullName>
    </submittedName>
</protein>
<accession>A0ACC2C6V0</accession>
<gene>
    <name evidence="1" type="ORF">O6H91_11G018200</name>
</gene>
<evidence type="ECO:0000313" key="2">
    <source>
        <dbReference type="Proteomes" id="UP001162992"/>
    </source>
</evidence>
<proteinExistence type="predicted"/>
<sequence length="117" mass="13689">MSLRIKAVVENFVRDLKEALEVDIQDRIMKEREMKSYLEEREREVAEREAAWKAELSRREGEIAKQEARLKIEKENLEKEKSVLMGTASSLDNQDGALEITVNGEKYRCLRFSKAKK</sequence>